<accession>A0ABQ4CFF3</accession>
<dbReference type="Proteomes" id="UP000624325">
    <property type="component" value="Unassembled WGS sequence"/>
</dbReference>
<evidence type="ECO:0008006" key="4">
    <source>
        <dbReference type="Google" id="ProtNLM"/>
    </source>
</evidence>
<dbReference type="RefSeq" id="WP_203708323.1">
    <property type="nucleotide sequence ID" value="NZ_BAAALU010000047.1"/>
</dbReference>
<evidence type="ECO:0000313" key="3">
    <source>
        <dbReference type="Proteomes" id="UP000624325"/>
    </source>
</evidence>
<name>A0ABQ4CFF3_9ACTN</name>
<protein>
    <recommendedName>
        <fullName evidence="4">DUF998 domain-containing protein</fullName>
    </recommendedName>
</protein>
<dbReference type="Pfam" id="PF06197">
    <property type="entry name" value="DUF998"/>
    <property type="match status" value="1"/>
</dbReference>
<dbReference type="EMBL" id="BONC01000109">
    <property type="protein sequence ID" value="GIF61507.1"/>
    <property type="molecule type" value="Genomic_DNA"/>
</dbReference>
<gene>
    <name evidence="2" type="ORF">Air01nite_76020</name>
</gene>
<feature type="transmembrane region" description="Helical" evidence="1">
    <location>
        <begin position="94"/>
        <end position="112"/>
    </location>
</feature>
<evidence type="ECO:0000313" key="2">
    <source>
        <dbReference type="EMBL" id="GIF61507.1"/>
    </source>
</evidence>
<keyword evidence="1" id="KW-1133">Transmembrane helix</keyword>
<feature type="transmembrane region" description="Helical" evidence="1">
    <location>
        <begin position="169"/>
        <end position="188"/>
    </location>
</feature>
<feature type="transmembrane region" description="Helical" evidence="1">
    <location>
        <begin position="20"/>
        <end position="40"/>
    </location>
</feature>
<comment type="caution">
    <text evidence="2">The sequence shown here is derived from an EMBL/GenBank/DDBJ whole genome shotgun (WGS) entry which is preliminary data.</text>
</comment>
<organism evidence="2 3">
    <name type="scientific">Asanoa iriomotensis</name>
    <dbReference type="NCBI Taxonomy" id="234613"/>
    <lineage>
        <taxon>Bacteria</taxon>
        <taxon>Bacillati</taxon>
        <taxon>Actinomycetota</taxon>
        <taxon>Actinomycetes</taxon>
        <taxon>Micromonosporales</taxon>
        <taxon>Micromonosporaceae</taxon>
        <taxon>Asanoa</taxon>
    </lineage>
</organism>
<dbReference type="InterPro" id="IPR009339">
    <property type="entry name" value="DUF998"/>
</dbReference>
<evidence type="ECO:0000256" key="1">
    <source>
        <dbReference type="SAM" id="Phobius"/>
    </source>
</evidence>
<reference evidence="2 3" key="1">
    <citation type="submission" date="2021-01" db="EMBL/GenBank/DDBJ databases">
        <title>Whole genome shotgun sequence of Asanoa iriomotensis NBRC 100142.</title>
        <authorList>
            <person name="Komaki H."/>
            <person name="Tamura T."/>
        </authorList>
    </citation>
    <scope>NUCLEOTIDE SEQUENCE [LARGE SCALE GENOMIC DNA]</scope>
    <source>
        <strain evidence="2 3">NBRC 100142</strain>
    </source>
</reference>
<sequence>MTATTATSAQQAPDTRAAPLLLCGAAAGVLFVAVSFAQAFTRSGFDLREHALSALTLGDLGWLQVTNFVVTGLLAGAFAIGLRRVLRPGRAATAGPILIGLYGIAMIGGGLFTPDPALGWPAGAPAGLPERQSTGSTVHVVFGAVAFMSLIVAGIVFARREAGRGHRTWATYSVANSVAAFVLTALPWSEESASLRFAVGAVLISSWLVALSCRLHKQF</sequence>
<keyword evidence="3" id="KW-1185">Reference proteome</keyword>
<keyword evidence="1" id="KW-0472">Membrane</keyword>
<feature type="transmembrane region" description="Helical" evidence="1">
    <location>
        <begin position="194"/>
        <end position="213"/>
    </location>
</feature>
<proteinExistence type="predicted"/>
<feature type="transmembrane region" description="Helical" evidence="1">
    <location>
        <begin position="138"/>
        <end position="157"/>
    </location>
</feature>
<feature type="transmembrane region" description="Helical" evidence="1">
    <location>
        <begin position="60"/>
        <end position="82"/>
    </location>
</feature>
<keyword evidence="1" id="KW-0812">Transmembrane</keyword>